<dbReference type="SUPFAM" id="SSF55931">
    <property type="entry name" value="Glutamine synthetase/guanido kinase"/>
    <property type="match status" value="1"/>
</dbReference>
<evidence type="ECO:0000256" key="9">
    <source>
        <dbReference type="RuleBase" id="RU004391"/>
    </source>
</evidence>
<gene>
    <name evidence="8 12" type="primary">gshA</name>
    <name evidence="12" type="ORF">PsAD2_01693</name>
</gene>
<accession>A0A165ZGF5</accession>
<evidence type="ECO:0000313" key="13">
    <source>
        <dbReference type="Proteomes" id="UP000076577"/>
    </source>
</evidence>
<dbReference type="RefSeq" id="WP_068004891.1">
    <property type="nucleotide sequence ID" value="NZ_FOFM01000009.1"/>
</dbReference>
<evidence type="ECO:0000256" key="6">
    <source>
        <dbReference type="ARBA" id="ARBA00022840"/>
    </source>
</evidence>
<feature type="domain" description="Glutamate--cysteine ligase" evidence="11">
    <location>
        <begin position="9"/>
        <end position="381"/>
    </location>
</feature>
<dbReference type="AlphaFoldDB" id="A0A165ZGF5"/>
<reference evidence="12 13" key="1">
    <citation type="journal article" date="2016" name="Front. Microbiol.">
        <title>Comparative Genomic Analysis Reveals a Diverse Repertoire of Genes Involved in Prokaryote-Eukaryote Interactions within the Pseudovibrio Genus.</title>
        <authorList>
            <person name="Romano S."/>
            <person name="Fernandez-Guerra A."/>
            <person name="Reen F.J."/>
            <person name="Glockner F.O."/>
            <person name="Crowley S.P."/>
            <person name="O'Sullivan O."/>
            <person name="Cotter P.D."/>
            <person name="Adams C."/>
            <person name="Dobson A.D."/>
            <person name="O'Gara F."/>
        </authorList>
    </citation>
    <scope>NUCLEOTIDE SEQUENCE [LARGE SCALE GENOMIC DNA]</scope>
    <source>
        <strain evidence="12 13">Ad2</strain>
    </source>
</reference>
<dbReference type="GO" id="GO:0004357">
    <property type="term" value="F:glutamate-cysteine ligase activity"/>
    <property type="evidence" value="ECO:0007669"/>
    <property type="project" value="UniProtKB-UniRule"/>
</dbReference>
<dbReference type="InterPro" id="IPR007370">
    <property type="entry name" value="Glu_cys_ligase"/>
</dbReference>
<dbReference type="GO" id="GO:0046872">
    <property type="term" value="F:metal ion binding"/>
    <property type="evidence" value="ECO:0007669"/>
    <property type="project" value="TreeGrafter"/>
</dbReference>
<dbReference type="InterPro" id="IPR014746">
    <property type="entry name" value="Gln_synth/guanido_kin_cat_dom"/>
</dbReference>
<sequence length="534" mass="59325">MTKLSEATLKLLTDESVRSGLAALRVGIEKEALRVSSEGFMSSHDHPDALGKTLTHKFITTDFSEAQAEFITPTANTVKESLDFLKELQAFAARNTEAGEYLWNSSMPPEIQSDESIRVAQYGESNSAQIKTLYRKGLAHRYGKRMQTISGIHYNFSISESLWSAFHEQCSSGGSLQDFRSAAYLGLIRNLQRHGWLVLYLFGASPALDRSYLAKPHPTLSVLGEDTYYGEYATSLRMSDLGYTSVVQSELDIHFNSICEYIEGLRGALATSVQQYEQIGVFEEGDYKQINTHQLQLENELYGSARPKRNTQDGERPIAALCRRGVEYIELRSLDINPLNPIGIGEQQAYFLNTFLTHLALAPSPCIEAAEQLALNDQQRMVAWQGRLPDLVLPTYGAGEVTLREAGNNLLDDMRHTAEMMDDVYGGTGHIDALNAQAAKLDDPDLTPSAQILKGVKQNGSYAGFIAELSKNQSDHLKALPLSADRLKFQEAMVAQSKAAYEQIESRQGSNNFDRFLDSQNKTDLLPPECLGER</sequence>
<evidence type="ECO:0000256" key="8">
    <source>
        <dbReference type="HAMAP-Rule" id="MF_00578"/>
    </source>
</evidence>
<dbReference type="PANTHER" id="PTHR38761">
    <property type="entry name" value="GLUTAMATE--CYSTEINE LIGASE"/>
    <property type="match status" value="1"/>
</dbReference>
<comment type="pathway">
    <text evidence="1 8 9">Sulfur metabolism; glutathione biosynthesis; glutathione from L-cysteine and L-glutamate: step 1/2.</text>
</comment>
<feature type="region of interest" description="Disordered" evidence="10">
    <location>
        <begin position="512"/>
        <end position="534"/>
    </location>
</feature>
<dbReference type="Gene3D" id="3.30.590.20">
    <property type="match status" value="1"/>
</dbReference>
<dbReference type="Proteomes" id="UP000076577">
    <property type="component" value="Unassembled WGS sequence"/>
</dbReference>
<name>A0A165ZGF5_9HYPH</name>
<dbReference type="STRING" id="989403.SAMN05421798_10971"/>
<evidence type="ECO:0000256" key="7">
    <source>
        <dbReference type="ARBA" id="ARBA00048819"/>
    </source>
</evidence>
<dbReference type="PATRIC" id="fig|989403.3.peg.1799"/>
<evidence type="ECO:0000256" key="5">
    <source>
        <dbReference type="ARBA" id="ARBA00022741"/>
    </source>
</evidence>
<evidence type="ECO:0000256" key="4">
    <source>
        <dbReference type="ARBA" id="ARBA00022684"/>
    </source>
</evidence>
<evidence type="ECO:0000256" key="3">
    <source>
        <dbReference type="ARBA" id="ARBA00022598"/>
    </source>
</evidence>
<protein>
    <recommendedName>
        <fullName evidence="8">Glutamate--cysteine ligase</fullName>
        <ecNumber evidence="8">6.3.2.2</ecNumber>
    </recommendedName>
    <alternativeName>
        <fullName evidence="8">Gamma-ECS</fullName>
        <shortName evidence="8">GCS</shortName>
    </alternativeName>
    <alternativeName>
        <fullName evidence="8">Gamma-glutamylcysteine synthetase</fullName>
    </alternativeName>
</protein>
<evidence type="ECO:0000256" key="1">
    <source>
        <dbReference type="ARBA" id="ARBA00005006"/>
    </source>
</evidence>
<keyword evidence="13" id="KW-1185">Reference proteome</keyword>
<evidence type="ECO:0000259" key="11">
    <source>
        <dbReference type="Pfam" id="PF04262"/>
    </source>
</evidence>
<dbReference type="InterPro" id="IPR006334">
    <property type="entry name" value="Glut_cys_ligase"/>
</dbReference>
<comment type="caution">
    <text evidence="12">The sequence shown here is derived from an EMBL/GenBank/DDBJ whole genome shotgun (WGS) entry which is preliminary data.</text>
</comment>
<proteinExistence type="inferred from homology"/>
<comment type="similarity">
    <text evidence="2 8">Belongs to the glutamate--cysteine ligase type 1 family. Type 1 subfamily.</text>
</comment>
<keyword evidence="4 8" id="KW-0317">Glutathione biosynthesis</keyword>
<dbReference type="GO" id="GO:0006750">
    <property type="term" value="P:glutathione biosynthetic process"/>
    <property type="evidence" value="ECO:0007669"/>
    <property type="project" value="UniProtKB-UniRule"/>
</dbReference>
<keyword evidence="5 8" id="KW-0547">Nucleotide-binding</keyword>
<keyword evidence="6 8" id="KW-0067">ATP-binding</keyword>
<dbReference type="NCBIfam" id="TIGR01434">
    <property type="entry name" value="glu_cys_ligase"/>
    <property type="match status" value="1"/>
</dbReference>
<evidence type="ECO:0000256" key="2">
    <source>
        <dbReference type="ARBA" id="ARBA00008772"/>
    </source>
</evidence>
<evidence type="ECO:0000313" key="12">
    <source>
        <dbReference type="EMBL" id="KZL19871.1"/>
    </source>
</evidence>
<feature type="compositionally biased region" description="Polar residues" evidence="10">
    <location>
        <begin position="512"/>
        <end position="523"/>
    </location>
</feature>
<organism evidence="12 13">
    <name type="scientific">Pseudovibrio axinellae</name>
    <dbReference type="NCBI Taxonomy" id="989403"/>
    <lineage>
        <taxon>Bacteria</taxon>
        <taxon>Pseudomonadati</taxon>
        <taxon>Pseudomonadota</taxon>
        <taxon>Alphaproteobacteria</taxon>
        <taxon>Hyphomicrobiales</taxon>
        <taxon>Stappiaceae</taxon>
        <taxon>Pseudovibrio</taxon>
    </lineage>
</organism>
<dbReference type="UniPathway" id="UPA00142">
    <property type="reaction ID" value="UER00209"/>
</dbReference>
<dbReference type="GO" id="GO:0005524">
    <property type="term" value="F:ATP binding"/>
    <property type="evidence" value="ECO:0007669"/>
    <property type="project" value="UniProtKB-KW"/>
</dbReference>
<dbReference type="Pfam" id="PF04262">
    <property type="entry name" value="Glu_cys_ligase"/>
    <property type="match status" value="1"/>
</dbReference>
<dbReference type="EC" id="6.3.2.2" evidence="8"/>
<dbReference type="PANTHER" id="PTHR38761:SF1">
    <property type="entry name" value="GLUTAMATE--CYSTEINE LIGASE"/>
    <property type="match status" value="1"/>
</dbReference>
<dbReference type="OrthoDB" id="9803907at2"/>
<evidence type="ECO:0000256" key="10">
    <source>
        <dbReference type="SAM" id="MobiDB-lite"/>
    </source>
</evidence>
<keyword evidence="3 8" id="KW-0436">Ligase</keyword>
<dbReference type="HAMAP" id="MF_00578">
    <property type="entry name" value="Glu_cys_ligase"/>
    <property type="match status" value="1"/>
</dbReference>
<dbReference type="GO" id="GO:0005829">
    <property type="term" value="C:cytosol"/>
    <property type="evidence" value="ECO:0007669"/>
    <property type="project" value="TreeGrafter"/>
</dbReference>
<comment type="catalytic activity">
    <reaction evidence="7 8 9">
        <text>L-cysteine + L-glutamate + ATP = gamma-L-glutamyl-L-cysteine + ADP + phosphate + H(+)</text>
        <dbReference type="Rhea" id="RHEA:13285"/>
        <dbReference type="ChEBI" id="CHEBI:15378"/>
        <dbReference type="ChEBI" id="CHEBI:29985"/>
        <dbReference type="ChEBI" id="CHEBI:30616"/>
        <dbReference type="ChEBI" id="CHEBI:35235"/>
        <dbReference type="ChEBI" id="CHEBI:43474"/>
        <dbReference type="ChEBI" id="CHEBI:58173"/>
        <dbReference type="ChEBI" id="CHEBI:456216"/>
        <dbReference type="EC" id="6.3.2.2"/>
    </reaction>
</comment>
<dbReference type="EMBL" id="LMCB01000012">
    <property type="protein sequence ID" value="KZL19871.1"/>
    <property type="molecule type" value="Genomic_DNA"/>
</dbReference>